<proteinExistence type="predicted"/>
<feature type="compositionally biased region" description="Basic and acidic residues" evidence="1">
    <location>
        <begin position="125"/>
        <end position="141"/>
    </location>
</feature>
<evidence type="ECO:0000256" key="1">
    <source>
        <dbReference type="SAM" id="MobiDB-lite"/>
    </source>
</evidence>
<protein>
    <submittedName>
        <fullName evidence="2">Uncharacterized protein</fullName>
    </submittedName>
</protein>
<accession>A0ABY7NEC5</accession>
<dbReference type="RefSeq" id="WP_281535557.1">
    <property type="nucleotide sequence ID" value="NZ_CP075584.1"/>
</dbReference>
<gene>
    <name evidence="2" type="ORF">KIV56_05900</name>
</gene>
<name>A0ABY7NEC5_9MICO</name>
<keyword evidence="3" id="KW-1185">Reference proteome</keyword>
<evidence type="ECO:0000313" key="2">
    <source>
        <dbReference type="EMBL" id="WBM80853.1"/>
    </source>
</evidence>
<dbReference type="Proteomes" id="UP001212421">
    <property type="component" value="Chromosome"/>
</dbReference>
<dbReference type="EMBL" id="CP075584">
    <property type="protein sequence ID" value="WBM80853.1"/>
    <property type="molecule type" value="Genomic_DNA"/>
</dbReference>
<reference evidence="2 3" key="1">
    <citation type="submission" date="2021-05" db="EMBL/GenBank/DDBJ databases">
        <authorList>
            <person name="Kumar R."/>
            <person name="Kumar A."/>
            <person name="Mukhia S."/>
        </authorList>
    </citation>
    <scope>NUCLEOTIDE SEQUENCE [LARGE SCALE GENOMIC DNA]</scope>
    <source>
        <strain evidence="2 3">ERMR7:08</strain>
    </source>
</reference>
<organism evidence="2 3">
    <name type="scientific">Cryobacterium breve</name>
    <dbReference type="NCBI Taxonomy" id="1259258"/>
    <lineage>
        <taxon>Bacteria</taxon>
        <taxon>Bacillati</taxon>
        <taxon>Actinomycetota</taxon>
        <taxon>Actinomycetes</taxon>
        <taxon>Micrococcales</taxon>
        <taxon>Microbacteriaceae</taxon>
        <taxon>Cryobacterium</taxon>
    </lineage>
</organism>
<feature type="region of interest" description="Disordered" evidence="1">
    <location>
        <begin position="119"/>
        <end position="141"/>
    </location>
</feature>
<sequence>MEYITWFAPILPGKTEAWQAFAAEMSGARREEHERSRRRMGLRREVASLMSTPQGDFVALYHEADDLARMFRDFATSQDPHDVWFRDKMIEFHGLTPEMLQGPPPAHLVLDYNEETWARQGAGRGEGHGEGRSGARTSDTE</sequence>
<evidence type="ECO:0000313" key="3">
    <source>
        <dbReference type="Proteomes" id="UP001212421"/>
    </source>
</evidence>